<name>A0A1F6TW81_9PROT</name>
<dbReference type="EMBL" id="MFTA01000118">
    <property type="protein sequence ID" value="OGI49312.1"/>
    <property type="molecule type" value="Genomic_DNA"/>
</dbReference>
<dbReference type="GO" id="GO:0003677">
    <property type="term" value="F:DNA binding"/>
    <property type="evidence" value="ECO:0007669"/>
    <property type="project" value="InterPro"/>
</dbReference>
<accession>A0A1F6TW81</accession>
<dbReference type="Proteomes" id="UP000179362">
    <property type="component" value="Unassembled WGS sequence"/>
</dbReference>
<dbReference type="Gene3D" id="1.10.260.40">
    <property type="entry name" value="lambda repressor-like DNA-binding domains"/>
    <property type="match status" value="1"/>
</dbReference>
<evidence type="ECO:0000313" key="2">
    <source>
        <dbReference type="Proteomes" id="UP000179362"/>
    </source>
</evidence>
<dbReference type="InterPro" id="IPR010982">
    <property type="entry name" value="Lambda_DNA-bd_dom_sf"/>
</dbReference>
<proteinExistence type="predicted"/>
<evidence type="ECO:0000313" key="1">
    <source>
        <dbReference type="EMBL" id="OGI49312.1"/>
    </source>
</evidence>
<sequence>MNMAVSKIVRAAPQPKRVQIPDKETFLALNEKFPLASIHTESQSEAAVEMVRYLEKHFLTRKMPRAVREYLDTLLVLIEEYQQKHFRLPERVSPPAFLKALLEMEGLQQSDLVPGCFSQKSLVSEYLAGKRPATWVQAKALGKRFNVDPVLFMER</sequence>
<reference evidence="1 2" key="1">
    <citation type="journal article" date="2016" name="Nat. Commun.">
        <title>Thousands of microbial genomes shed light on interconnected biogeochemical processes in an aquifer system.</title>
        <authorList>
            <person name="Anantharaman K."/>
            <person name="Brown C.T."/>
            <person name="Hug L.A."/>
            <person name="Sharon I."/>
            <person name="Castelle C.J."/>
            <person name="Probst A.J."/>
            <person name="Thomas B.C."/>
            <person name="Singh A."/>
            <person name="Wilkins M.J."/>
            <person name="Karaoz U."/>
            <person name="Brodie E.L."/>
            <person name="Williams K.H."/>
            <person name="Hubbard S.S."/>
            <person name="Banfield J.F."/>
        </authorList>
    </citation>
    <scope>NUCLEOTIDE SEQUENCE [LARGE SCALE GENOMIC DNA]</scope>
</reference>
<organism evidence="1 2">
    <name type="scientific">Candidatus Muproteobacteria bacterium RIFCSPHIGHO2_02_FULL_65_16</name>
    <dbReference type="NCBI Taxonomy" id="1817766"/>
    <lineage>
        <taxon>Bacteria</taxon>
        <taxon>Pseudomonadati</taxon>
        <taxon>Pseudomonadota</taxon>
        <taxon>Candidatus Muproteobacteria</taxon>
    </lineage>
</organism>
<protein>
    <recommendedName>
        <fullName evidence="3">Transcriptional regulator</fullName>
    </recommendedName>
</protein>
<evidence type="ECO:0008006" key="3">
    <source>
        <dbReference type="Google" id="ProtNLM"/>
    </source>
</evidence>
<dbReference type="AlphaFoldDB" id="A0A1F6TW81"/>
<gene>
    <name evidence="1" type="ORF">A3B81_02170</name>
</gene>
<comment type="caution">
    <text evidence="1">The sequence shown here is derived from an EMBL/GenBank/DDBJ whole genome shotgun (WGS) entry which is preliminary data.</text>
</comment>